<dbReference type="SUPFAM" id="SSF52540">
    <property type="entry name" value="P-loop containing nucleoside triphosphate hydrolases"/>
    <property type="match status" value="1"/>
</dbReference>
<dbReference type="RefSeq" id="WP_085916139.1">
    <property type="nucleotide sequence ID" value="NZ_AP018920.1"/>
</dbReference>
<dbReference type="GO" id="GO:0005524">
    <property type="term" value="F:ATP binding"/>
    <property type="evidence" value="ECO:0007669"/>
    <property type="project" value="UniProtKB-KW"/>
</dbReference>
<keyword evidence="2" id="KW-1185">Reference proteome</keyword>
<dbReference type="GO" id="GO:0016787">
    <property type="term" value="F:hydrolase activity"/>
    <property type="evidence" value="ECO:0007669"/>
    <property type="project" value="UniProtKB-KW"/>
</dbReference>
<dbReference type="PANTHER" id="PTHR24222">
    <property type="entry name" value="ABC TRANSPORTER B FAMILY"/>
    <property type="match status" value="1"/>
</dbReference>
<dbReference type="Proteomes" id="UP000194360">
    <property type="component" value="Unassembled WGS sequence"/>
</dbReference>
<gene>
    <name evidence="1" type="primary">yheH</name>
    <name evidence="1" type="ORF">BG845_06061</name>
</gene>
<dbReference type="PANTHER" id="PTHR24222:SF76">
    <property type="entry name" value="MYCOBACTIN IMPORT ATP-BINDING_PERMEASE PROTEIN IRTB"/>
    <property type="match status" value="1"/>
</dbReference>
<dbReference type="OrthoDB" id="9806127at2"/>
<protein>
    <submittedName>
        <fullName evidence="1">Putative multidrug resistance ABC transporter ATP-binding/permease protein YheH</fullName>
        <ecNumber evidence="1">3.6.3.-</ecNumber>
    </submittedName>
</protein>
<evidence type="ECO:0000313" key="1">
    <source>
        <dbReference type="EMBL" id="OSY35425.1"/>
    </source>
</evidence>
<dbReference type="GO" id="GO:0042626">
    <property type="term" value="F:ATPase-coupled transmembrane transporter activity"/>
    <property type="evidence" value="ECO:0007669"/>
    <property type="project" value="TreeGrafter"/>
</dbReference>
<dbReference type="InterPro" id="IPR039421">
    <property type="entry name" value="Type_1_exporter"/>
</dbReference>
<dbReference type="STRING" id="2074.BG845_06061"/>
<dbReference type="Gene3D" id="3.40.50.300">
    <property type="entry name" value="P-loop containing nucleotide triphosphate hydrolases"/>
    <property type="match status" value="1"/>
</dbReference>
<dbReference type="EMBL" id="MIGB01000052">
    <property type="protein sequence ID" value="OSY35425.1"/>
    <property type="molecule type" value="Genomic_DNA"/>
</dbReference>
<keyword evidence="1" id="KW-0378">Hydrolase</keyword>
<dbReference type="EC" id="3.6.3.-" evidence="1"/>
<dbReference type="AlphaFoldDB" id="A0A1Y2MJH6"/>
<proteinExistence type="predicted"/>
<dbReference type="InterPro" id="IPR027417">
    <property type="entry name" value="P-loop_NTPase"/>
</dbReference>
<evidence type="ECO:0000313" key="2">
    <source>
        <dbReference type="Proteomes" id="UP000194360"/>
    </source>
</evidence>
<reference evidence="1 2" key="1">
    <citation type="submission" date="2016-09" db="EMBL/GenBank/DDBJ databases">
        <title>Pseudonocardia autotrophica DSM535, a candidate organism with high potential of specific P450 cytochromes.</title>
        <authorList>
            <person name="Grumaz C."/>
            <person name="Vainshtein Y."/>
            <person name="Kirstahler P."/>
            <person name="Sohn K."/>
        </authorList>
    </citation>
    <scope>NUCLEOTIDE SEQUENCE [LARGE SCALE GENOMIC DNA]</scope>
    <source>
        <strain evidence="1 2">DSM 535</strain>
    </source>
</reference>
<comment type="caution">
    <text evidence="1">The sequence shown here is derived from an EMBL/GenBank/DDBJ whole genome shotgun (WGS) entry which is preliminary data.</text>
</comment>
<name>A0A1Y2MJH6_PSEAH</name>
<dbReference type="GO" id="GO:0005886">
    <property type="term" value="C:plasma membrane"/>
    <property type="evidence" value="ECO:0007669"/>
    <property type="project" value="TreeGrafter"/>
</dbReference>
<keyword evidence="1" id="KW-0067">ATP-binding</keyword>
<keyword evidence="1" id="KW-0547">Nucleotide-binding</keyword>
<organism evidence="1 2">
    <name type="scientific">Pseudonocardia autotrophica</name>
    <name type="common">Amycolata autotrophica</name>
    <name type="synonym">Nocardia autotrophica</name>
    <dbReference type="NCBI Taxonomy" id="2074"/>
    <lineage>
        <taxon>Bacteria</taxon>
        <taxon>Bacillati</taxon>
        <taxon>Actinomycetota</taxon>
        <taxon>Actinomycetes</taxon>
        <taxon>Pseudonocardiales</taxon>
        <taxon>Pseudonocardiaceae</taxon>
        <taxon>Pseudonocardia</taxon>
    </lineage>
</organism>
<sequence>MVAPGAADPLGAAVDAVLAGRTGVVVAHRLEQARAADAILVLDRGRIVGYGGHEELLAADGPYARSWRAAAGAEVTPRPAP</sequence>
<accession>A0A1Y2MJH6</accession>